<name>A0A1G5IW99_9GAMM</name>
<dbReference type="Gene3D" id="3.40.50.720">
    <property type="entry name" value="NAD(P)-binding Rossmann-like Domain"/>
    <property type="match status" value="1"/>
</dbReference>
<dbReference type="EMBL" id="FMUT01000006">
    <property type="protein sequence ID" value="SCY80353.1"/>
    <property type="molecule type" value="Genomic_DNA"/>
</dbReference>
<feature type="domain" description="Lactate/malate dehydrogenase N-terminal" evidence="5">
    <location>
        <begin position="1"/>
        <end position="154"/>
    </location>
</feature>
<dbReference type="InterPro" id="IPR022383">
    <property type="entry name" value="Lactate/malate_DH_C"/>
</dbReference>
<evidence type="ECO:0000259" key="5">
    <source>
        <dbReference type="Pfam" id="PF00056"/>
    </source>
</evidence>
<comment type="function">
    <text evidence="1">Catalyzes the reversible oxidation of malate to oxaloacetate.</text>
</comment>
<dbReference type="Gene3D" id="3.90.110.10">
    <property type="entry name" value="Lactate dehydrogenase/glycoside hydrolase, family 4, C-terminal"/>
    <property type="match status" value="1"/>
</dbReference>
<gene>
    <name evidence="7" type="ORF">SAMN02927935_02488</name>
</gene>
<dbReference type="Pfam" id="PF02866">
    <property type="entry name" value="Ldh_1_C"/>
    <property type="match status" value="1"/>
</dbReference>
<dbReference type="PANTHER" id="PTHR43128:SF16">
    <property type="entry name" value="L-LACTATE DEHYDROGENASE"/>
    <property type="match status" value="1"/>
</dbReference>
<reference evidence="7 8" key="1">
    <citation type="submission" date="2016-10" db="EMBL/GenBank/DDBJ databases">
        <authorList>
            <person name="Varghese N."/>
            <person name="Submissions S."/>
        </authorList>
    </citation>
    <scope>NUCLEOTIDE SEQUENCE [LARGE SCALE GENOMIC DNA]</scope>
    <source>
        <strain evidence="7 8">CGMCC 1.6853</strain>
    </source>
</reference>
<dbReference type="GeneID" id="93698846"/>
<protein>
    <submittedName>
        <fullName evidence="7">Malate dehydrogenase</fullName>
    </submittedName>
</protein>
<dbReference type="InterPro" id="IPR001236">
    <property type="entry name" value="Lactate/malate_DH_N"/>
</dbReference>
<dbReference type="PANTHER" id="PTHR43128">
    <property type="entry name" value="L-2-HYDROXYCARBOXYLATE DEHYDROGENASE (NAD(P)(+))"/>
    <property type="match status" value="1"/>
</dbReference>
<proteinExistence type="inferred from homology"/>
<evidence type="ECO:0000256" key="4">
    <source>
        <dbReference type="RuleBase" id="RU003369"/>
    </source>
</evidence>
<dbReference type="InterPro" id="IPR001557">
    <property type="entry name" value="L-lactate/malate_DH"/>
</dbReference>
<evidence type="ECO:0000259" key="6">
    <source>
        <dbReference type="Pfam" id="PF02866"/>
    </source>
</evidence>
<dbReference type="SUPFAM" id="SSF56327">
    <property type="entry name" value="LDH C-terminal domain-like"/>
    <property type="match status" value="1"/>
</dbReference>
<keyword evidence="2 4" id="KW-0560">Oxidoreductase</keyword>
<keyword evidence="8" id="KW-1185">Reference proteome</keyword>
<evidence type="ECO:0000256" key="2">
    <source>
        <dbReference type="ARBA" id="ARBA00023002"/>
    </source>
</evidence>
<dbReference type="InterPro" id="IPR015955">
    <property type="entry name" value="Lactate_DH/Glyco_Ohase_4_C"/>
</dbReference>
<evidence type="ECO:0000256" key="3">
    <source>
        <dbReference type="ARBA" id="ARBA00023027"/>
    </source>
</evidence>
<evidence type="ECO:0000313" key="8">
    <source>
        <dbReference type="Proteomes" id="UP000183031"/>
    </source>
</evidence>
<keyword evidence="3" id="KW-0520">NAD</keyword>
<comment type="similarity">
    <text evidence="4">Belongs to the LDH/MDH superfamily.</text>
</comment>
<organism evidence="7 8">
    <name type="scientific">Serratia nematodiphila</name>
    <dbReference type="NCBI Taxonomy" id="458197"/>
    <lineage>
        <taxon>Bacteria</taxon>
        <taxon>Pseudomonadati</taxon>
        <taxon>Pseudomonadota</taxon>
        <taxon>Gammaproteobacteria</taxon>
        <taxon>Enterobacterales</taxon>
        <taxon>Yersiniaceae</taxon>
        <taxon>Serratia</taxon>
    </lineage>
</organism>
<dbReference type="Pfam" id="PF00056">
    <property type="entry name" value="Ldh_1_N"/>
    <property type="match status" value="1"/>
</dbReference>
<dbReference type="SUPFAM" id="SSF51735">
    <property type="entry name" value="NAD(P)-binding Rossmann-fold domains"/>
    <property type="match status" value="1"/>
</dbReference>
<feature type="domain" description="Lactate/malate dehydrogenase C-terminal" evidence="6">
    <location>
        <begin position="182"/>
        <end position="314"/>
    </location>
</feature>
<evidence type="ECO:0000313" key="7">
    <source>
        <dbReference type="EMBL" id="SCY80353.1"/>
    </source>
</evidence>
<accession>A0A1G5IW99</accession>
<dbReference type="PIRSF" id="PIRSF000102">
    <property type="entry name" value="Lac_mal_DH"/>
    <property type="match status" value="1"/>
</dbReference>
<evidence type="ECO:0000256" key="1">
    <source>
        <dbReference type="ARBA" id="ARBA00003966"/>
    </source>
</evidence>
<dbReference type="InterPro" id="IPR036291">
    <property type="entry name" value="NAD(P)-bd_dom_sf"/>
</dbReference>
<dbReference type="Proteomes" id="UP000183031">
    <property type="component" value="Unassembled WGS sequence"/>
</dbReference>
<sequence length="317" mass="34932">MKIVLLGFGGIGQETLNALLSTTERRGSVNEVVIICRNTEKYSAVCEDILDGLLAEALFSRHNRTSLPKIVVTDDYRHIDGADVILCCYGVPSTFPMHDRQALLDDHVRLSEAIFSRAKPFIAPGCHIINAVNPVDSISYYIDKILLDSRCRVIGIGAAHNTARLLKSICRISGIDMQRIDARSLTVCGEHGAGLVPLLSQVTTDEGPLNQLLSAQALAQIVTDTRNQGLDIFHKMRRPPKYGPAASILILLERIIQRDETPCCGSVWLPELGVFMSWPLALRDGVFTPLSLMPNQDEQQQIHQAALKLKNIIQGFS</sequence>
<comment type="caution">
    <text evidence="7">The sequence shown here is derived from an EMBL/GenBank/DDBJ whole genome shotgun (WGS) entry which is preliminary data.</text>
</comment>
<dbReference type="RefSeq" id="WP_015379200.1">
    <property type="nucleotide sequence ID" value="NZ_CBCSIN010000004.1"/>
</dbReference>